<gene>
    <name evidence="5" type="ORF">ACFQGD_03315</name>
</gene>
<evidence type="ECO:0000256" key="2">
    <source>
        <dbReference type="SAM" id="MobiDB-lite"/>
    </source>
</evidence>
<keyword evidence="3" id="KW-0812">Transmembrane</keyword>
<reference evidence="6" key="1">
    <citation type="journal article" date="2019" name="Int. J. Syst. Evol. Microbiol.">
        <title>The Global Catalogue of Microorganisms (GCM) 10K type strain sequencing project: providing services to taxonomists for standard genome sequencing and annotation.</title>
        <authorList>
            <consortium name="The Broad Institute Genomics Platform"/>
            <consortium name="The Broad Institute Genome Sequencing Center for Infectious Disease"/>
            <person name="Wu L."/>
            <person name="Ma J."/>
        </authorList>
    </citation>
    <scope>NUCLEOTIDE SEQUENCE [LARGE SCALE GENOMIC DNA]</scope>
    <source>
        <strain evidence="6">KCTC 32255</strain>
    </source>
</reference>
<evidence type="ECO:0000256" key="3">
    <source>
        <dbReference type="SAM" id="Phobius"/>
    </source>
</evidence>
<dbReference type="InterPro" id="IPR029050">
    <property type="entry name" value="Immunoprotect_excell_Ig-like"/>
</dbReference>
<feature type="transmembrane region" description="Helical" evidence="3">
    <location>
        <begin position="53"/>
        <end position="72"/>
    </location>
</feature>
<feature type="transmembrane region" description="Helical" evidence="3">
    <location>
        <begin position="29"/>
        <end position="47"/>
    </location>
</feature>
<keyword evidence="1" id="KW-0732">Signal</keyword>
<organism evidence="5 6">
    <name type="scientific">Haloechinothrix salitolerans</name>
    <dbReference type="NCBI Taxonomy" id="926830"/>
    <lineage>
        <taxon>Bacteria</taxon>
        <taxon>Bacillati</taxon>
        <taxon>Actinomycetota</taxon>
        <taxon>Actinomycetes</taxon>
        <taxon>Pseudonocardiales</taxon>
        <taxon>Pseudonocardiaceae</taxon>
        <taxon>Haloechinothrix</taxon>
    </lineage>
</organism>
<feature type="region of interest" description="Disordered" evidence="2">
    <location>
        <begin position="1"/>
        <end position="22"/>
    </location>
</feature>
<evidence type="ECO:0000313" key="5">
    <source>
        <dbReference type="EMBL" id="MFC6866164.1"/>
    </source>
</evidence>
<dbReference type="EMBL" id="JBHSXX010000001">
    <property type="protein sequence ID" value="MFC6866164.1"/>
    <property type="molecule type" value="Genomic_DNA"/>
</dbReference>
<comment type="caution">
    <text evidence="5">The sequence shown here is derived from an EMBL/GenBank/DDBJ whole genome shotgun (WGS) entry which is preliminary data.</text>
</comment>
<dbReference type="Gene3D" id="2.60.40.1240">
    <property type="match status" value="1"/>
</dbReference>
<keyword evidence="6" id="KW-1185">Reference proteome</keyword>
<dbReference type="RefSeq" id="WP_345407224.1">
    <property type="nucleotide sequence ID" value="NZ_BAABLA010000123.1"/>
</dbReference>
<feature type="compositionally biased region" description="Basic and acidic residues" evidence="2">
    <location>
        <begin position="1"/>
        <end position="14"/>
    </location>
</feature>
<evidence type="ECO:0000256" key="1">
    <source>
        <dbReference type="ARBA" id="ARBA00022729"/>
    </source>
</evidence>
<sequence>MREPSATSGKERLQDGAAGKRGGERGGPVLGLASVAVGVLGFVWALAGATLLVTAPLGLAALGCGVLGWNRARQRRPPGRRDMAAIGSSLGVLALLGGVLTGTGGSGKIDPGSEPRAAAALPGEAIRMGGVEVAVTDVRSAPSDSPASSGTRVTVVYQLTNITGSDKVFDKSAQIVYADGQAYPASAQGTLEVSDSATMLLMLEPGVTTRGKVAFSVPDAARLTTIGVVSSDGTEHLVTAP</sequence>
<dbReference type="Pfam" id="PF11611">
    <property type="entry name" value="DUF4352"/>
    <property type="match status" value="1"/>
</dbReference>
<keyword evidence="3" id="KW-0472">Membrane</keyword>
<evidence type="ECO:0000259" key="4">
    <source>
        <dbReference type="Pfam" id="PF11611"/>
    </source>
</evidence>
<accession>A0ABW2BUN2</accession>
<dbReference type="Proteomes" id="UP001596337">
    <property type="component" value="Unassembled WGS sequence"/>
</dbReference>
<proteinExistence type="predicted"/>
<protein>
    <submittedName>
        <fullName evidence="5">DUF4352 domain-containing protein</fullName>
    </submittedName>
</protein>
<feature type="domain" description="DUF4352" evidence="4">
    <location>
        <begin position="123"/>
        <end position="222"/>
    </location>
</feature>
<evidence type="ECO:0000313" key="6">
    <source>
        <dbReference type="Proteomes" id="UP001596337"/>
    </source>
</evidence>
<name>A0ABW2BUN2_9PSEU</name>
<feature type="transmembrane region" description="Helical" evidence="3">
    <location>
        <begin position="84"/>
        <end position="105"/>
    </location>
</feature>
<keyword evidence="3" id="KW-1133">Transmembrane helix</keyword>
<dbReference type="InterPro" id="IPR029051">
    <property type="entry name" value="DUF4352"/>
</dbReference>